<evidence type="ECO:0000313" key="2">
    <source>
        <dbReference type="Proteomes" id="UP001500886"/>
    </source>
</evidence>
<comment type="caution">
    <text evidence="1">The sequence shown here is derived from an EMBL/GenBank/DDBJ whole genome shotgun (WGS) entry which is preliminary data.</text>
</comment>
<reference evidence="2" key="1">
    <citation type="journal article" date="2019" name="Int. J. Syst. Evol. Microbiol.">
        <title>The Global Catalogue of Microorganisms (GCM) 10K type strain sequencing project: providing services to taxonomists for standard genome sequencing and annotation.</title>
        <authorList>
            <consortium name="The Broad Institute Genomics Platform"/>
            <consortium name="The Broad Institute Genome Sequencing Center for Infectious Disease"/>
            <person name="Wu L."/>
            <person name="Ma J."/>
        </authorList>
    </citation>
    <scope>NUCLEOTIDE SEQUENCE [LARGE SCALE GENOMIC DNA]</scope>
    <source>
        <strain evidence="2">JCM 4542</strain>
    </source>
</reference>
<name>A0ABP6FXL1_9ACTN</name>
<sequence>MRAIRTLLIVAVVLGALFVAGDRAAVWFAENQVADKIRSSQNLSGTPEVSIKGFPFLTQVANSRLDEVDVKLDGVTAGTGTQSVKVSGFDARLHDVRINSSFSSAVAGRATGTAHLTYEELTKAANDPDVTVAYGGQGGAGGNQVKVTGKATVAGQPVQRSVTSTVTVTGGDTIRVRANEVPAEGARIPGMEQKIREKTDFDRKITGLPRGIKLDKVVTTPTGVDITLTGTDVNLAG</sequence>
<organism evidence="1 2">
    <name type="scientific">Streptomyces luteosporeus</name>
    <dbReference type="NCBI Taxonomy" id="173856"/>
    <lineage>
        <taxon>Bacteria</taxon>
        <taxon>Bacillati</taxon>
        <taxon>Actinomycetota</taxon>
        <taxon>Actinomycetes</taxon>
        <taxon>Kitasatosporales</taxon>
        <taxon>Streptomycetaceae</taxon>
        <taxon>Streptomyces</taxon>
    </lineage>
</organism>
<dbReference type="EMBL" id="BAAASL010000001">
    <property type="protein sequence ID" value="GAA2706909.1"/>
    <property type="molecule type" value="Genomic_DNA"/>
</dbReference>
<evidence type="ECO:0000313" key="1">
    <source>
        <dbReference type="EMBL" id="GAA2706909.1"/>
    </source>
</evidence>
<protein>
    <submittedName>
        <fullName evidence="1">DUF2993 domain-containing protein</fullName>
    </submittedName>
</protein>
<dbReference type="Proteomes" id="UP001500886">
    <property type="component" value="Unassembled WGS sequence"/>
</dbReference>
<dbReference type="Pfam" id="PF11209">
    <property type="entry name" value="LmeA"/>
    <property type="match status" value="1"/>
</dbReference>
<dbReference type="RefSeq" id="WP_344432506.1">
    <property type="nucleotide sequence ID" value="NZ_BAAASL010000001.1"/>
</dbReference>
<dbReference type="InterPro" id="IPR021373">
    <property type="entry name" value="DUF2993"/>
</dbReference>
<proteinExistence type="predicted"/>
<keyword evidence="2" id="KW-1185">Reference proteome</keyword>
<gene>
    <name evidence="1" type="ORF">GCM10010315_00560</name>
</gene>
<accession>A0ABP6FXL1</accession>